<reference evidence="1 2" key="1">
    <citation type="submission" date="2021-11" db="EMBL/GenBank/DDBJ databases">
        <authorList>
            <person name="Liang Q."/>
            <person name="Mou H."/>
            <person name="Liu Z."/>
        </authorList>
    </citation>
    <scope>NUCLEOTIDE SEQUENCE [LARGE SCALE GENOMIC DNA]</scope>
    <source>
        <strain evidence="1 2">CHU3</strain>
    </source>
</reference>
<accession>A0ABT2YM57</accession>
<comment type="caution">
    <text evidence="1">The sequence shown here is derived from an EMBL/GenBank/DDBJ whole genome shotgun (WGS) entry which is preliminary data.</text>
</comment>
<evidence type="ECO:0000313" key="1">
    <source>
        <dbReference type="EMBL" id="MCV2371154.1"/>
    </source>
</evidence>
<gene>
    <name evidence="1" type="ORF">LNV07_23950</name>
</gene>
<evidence type="ECO:0000313" key="2">
    <source>
        <dbReference type="Proteomes" id="UP001209701"/>
    </source>
</evidence>
<sequence>MPLYCMSLLADQQRHCFASTSGIHPVQAASLGIGPGHLPVGAAIAGVNRARQPLTTQVATLTPSPEAAPSA</sequence>
<dbReference type="Proteomes" id="UP001209701">
    <property type="component" value="Unassembled WGS sequence"/>
</dbReference>
<dbReference type="EMBL" id="JAJIRN010000012">
    <property type="protein sequence ID" value="MCV2371154.1"/>
    <property type="molecule type" value="Genomic_DNA"/>
</dbReference>
<proteinExistence type="predicted"/>
<dbReference type="RefSeq" id="WP_263573731.1">
    <property type="nucleotide sequence ID" value="NZ_JAJIRN010000012.1"/>
</dbReference>
<name>A0ABT2YM57_9BURK</name>
<keyword evidence="2" id="KW-1185">Reference proteome</keyword>
<organism evidence="1 2">
    <name type="scientific">Roseateles oligotrophus</name>
    <dbReference type="NCBI Taxonomy" id="1769250"/>
    <lineage>
        <taxon>Bacteria</taxon>
        <taxon>Pseudomonadati</taxon>
        <taxon>Pseudomonadota</taxon>
        <taxon>Betaproteobacteria</taxon>
        <taxon>Burkholderiales</taxon>
        <taxon>Sphaerotilaceae</taxon>
        <taxon>Roseateles</taxon>
    </lineage>
</organism>
<protein>
    <submittedName>
        <fullName evidence="1">Uncharacterized protein</fullName>
    </submittedName>
</protein>